<dbReference type="PROSITE" id="PS50181">
    <property type="entry name" value="FBOX"/>
    <property type="match status" value="1"/>
</dbReference>
<dbReference type="EMBL" id="KV425920">
    <property type="protein sequence ID" value="KZV98297.1"/>
    <property type="molecule type" value="Genomic_DNA"/>
</dbReference>
<dbReference type="Pfam" id="PF12937">
    <property type="entry name" value="F-box-like"/>
    <property type="match status" value="1"/>
</dbReference>
<name>A0A165LTE1_EXIGL</name>
<feature type="domain" description="F-box" evidence="1">
    <location>
        <begin position="1"/>
        <end position="48"/>
    </location>
</feature>
<proteinExistence type="predicted"/>
<dbReference type="InterPro" id="IPR036047">
    <property type="entry name" value="F-box-like_dom_sf"/>
</dbReference>
<organism evidence="2 3">
    <name type="scientific">Exidia glandulosa HHB12029</name>
    <dbReference type="NCBI Taxonomy" id="1314781"/>
    <lineage>
        <taxon>Eukaryota</taxon>
        <taxon>Fungi</taxon>
        <taxon>Dikarya</taxon>
        <taxon>Basidiomycota</taxon>
        <taxon>Agaricomycotina</taxon>
        <taxon>Agaricomycetes</taxon>
        <taxon>Auriculariales</taxon>
        <taxon>Exidiaceae</taxon>
        <taxon>Exidia</taxon>
    </lineage>
</organism>
<dbReference type="InParanoid" id="A0A165LTE1"/>
<sequence>MASLSCLPPELLAAMFFFLDLPRLLVAGSVCTLWRTLALDCRAVWHDIYVDLSREHAWTWCQRRIDLGGSRVFSLDIHASGERLVNFDAALDTLSSSMYRISQLRIKLDQGCAEDLWKALRVPAPELTVFRLEIHCTASFSALTVPSNIFDGVAPRLDRVHLISIVLPDSDIPAFARVRAVAVISPIQAQRPFPLPVFRCFPAMESLQVAGGRMVFDAPPPQRVIEGVARLRHLDIDYAEEALSVFSCLPVAALPSLLFAFPTRDVVYAALETLKDPLQLFLYRQDATEFRMTVTSSSTSRTFAESFSDYEEIARERNVLFDDNAFAERLMSMMMATSLWTILTPFLPSFDQLAKFSLLIDDPSYDAITMPLGRLLCPKLTTLELIAKYSFALISTQQLVDFAAGLTSARLCLELYHVVLVGRTPFLEDRFNSISVKDQLNIVPTWGQNYLSDR</sequence>
<evidence type="ECO:0000313" key="2">
    <source>
        <dbReference type="EMBL" id="KZV98297.1"/>
    </source>
</evidence>
<dbReference type="SUPFAM" id="SSF81383">
    <property type="entry name" value="F-box domain"/>
    <property type="match status" value="1"/>
</dbReference>
<dbReference type="Proteomes" id="UP000077266">
    <property type="component" value="Unassembled WGS sequence"/>
</dbReference>
<accession>A0A165LTE1</accession>
<dbReference type="AlphaFoldDB" id="A0A165LTE1"/>
<reference evidence="2 3" key="1">
    <citation type="journal article" date="2016" name="Mol. Biol. Evol.">
        <title>Comparative Genomics of Early-Diverging Mushroom-Forming Fungi Provides Insights into the Origins of Lignocellulose Decay Capabilities.</title>
        <authorList>
            <person name="Nagy L.G."/>
            <person name="Riley R."/>
            <person name="Tritt A."/>
            <person name="Adam C."/>
            <person name="Daum C."/>
            <person name="Floudas D."/>
            <person name="Sun H."/>
            <person name="Yadav J.S."/>
            <person name="Pangilinan J."/>
            <person name="Larsson K.H."/>
            <person name="Matsuura K."/>
            <person name="Barry K."/>
            <person name="Labutti K."/>
            <person name="Kuo R."/>
            <person name="Ohm R.A."/>
            <person name="Bhattacharya S.S."/>
            <person name="Shirouzu T."/>
            <person name="Yoshinaga Y."/>
            <person name="Martin F.M."/>
            <person name="Grigoriev I.V."/>
            <person name="Hibbett D.S."/>
        </authorList>
    </citation>
    <scope>NUCLEOTIDE SEQUENCE [LARGE SCALE GENOMIC DNA]</scope>
    <source>
        <strain evidence="2 3">HHB12029</strain>
    </source>
</reference>
<dbReference type="InterPro" id="IPR001810">
    <property type="entry name" value="F-box_dom"/>
</dbReference>
<gene>
    <name evidence="2" type="ORF">EXIGLDRAFT_313279</name>
</gene>
<dbReference type="OrthoDB" id="3030739at2759"/>
<dbReference type="Gene3D" id="1.20.1280.50">
    <property type="match status" value="1"/>
</dbReference>
<protein>
    <recommendedName>
        <fullName evidence="1">F-box domain-containing protein</fullName>
    </recommendedName>
</protein>
<evidence type="ECO:0000259" key="1">
    <source>
        <dbReference type="PROSITE" id="PS50181"/>
    </source>
</evidence>
<evidence type="ECO:0000313" key="3">
    <source>
        <dbReference type="Proteomes" id="UP000077266"/>
    </source>
</evidence>
<keyword evidence="3" id="KW-1185">Reference proteome</keyword>